<evidence type="ECO:0000256" key="7">
    <source>
        <dbReference type="SAM" id="Phobius"/>
    </source>
</evidence>
<keyword evidence="2" id="KW-0808">Transferase</keyword>
<keyword evidence="7" id="KW-0812">Transmembrane</keyword>
<dbReference type="AlphaFoldDB" id="A0A3B0UZR9"/>
<feature type="domain" description="Protein kinase" evidence="8">
    <location>
        <begin position="12"/>
        <end position="277"/>
    </location>
</feature>
<feature type="region of interest" description="Disordered" evidence="6">
    <location>
        <begin position="364"/>
        <end position="406"/>
    </location>
</feature>
<evidence type="ECO:0000256" key="4">
    <source>
        <dbReference type="ARBA" id="ARBA00022777"/>
    </source>
</evidence>
<dbReference type="PROSITE" id="PS00107">
    <property type="entry name" value="PROTEIN_KINASE_ATP"/>
    <property type="match status" value="1"/>
</dbReference>
<dbReference type="InterPro" id="IPR019734">
    <property type="entry name" value="TPR_rpt"/>
</dbReference>
<keyword evidence="3" id="KW-0547">Nucleotide-binding</keyword>
<dbReference type="PANTHER" id="PTHR43289">
    <property type="entry name" value="MITOGEN-ACTIVATED PROTEIN KINASE KINASE KINASE 20-RELATED"/>
    <property type="match status" value="1"/>
</dbReference>
<dbReference type="SUPFAM" id="SSF56112">
    <property type="entry name" value="Protein kinase-like (PK-like)"/>
    <property type="match status" value="1"/>
</dbReference>
<evidence type="ECO:0000256" key="6">
    <source>
        <dbReference type="SAM" id="MobiDB-lite"/>
    </source>
</evidence>
<reference evidence="9" key="1">
    <citation type="submission" date="2018-06" db="EMBL/GenBank/DDBJ databases">
        <authorList>
            <person name="Zhirakovskaya E."/>
        </authorList>
    </citation>
    <scope>NUCLEOTIDE SEQUENCE</scope>
</reference>
<dbReference type="Pfam" id="PF00069">
    <property type="entry name" value="Pkinase"/>
    <property type="match status" value="1"/>
</dbReference>
<keyword evidence="4 9" id="KW-0418">Kinase</keyword>
<keyword evidence="7" id="KW-1133">Transmembrane helix</keyword>
<gene>
    <name evidence="9" type="ORF">MNBD_CHLOROFLEXI01-4408</name>
</gene>
<dbReference type="SMART" id="SM00028">
    <property type="entry name" value="TPR"/>
    <property type="match status" value="5"/>
</dbReference>
<feature type="transmembrane region" description="Helical" evidence="7">
    <location>
        <begin position="335"/>
        <end position="356"/>
    </location>
</feature>
<dbReference type="SUPFAM" id="SSF48452">
    <property type="entry name" value="TPR-like"/>
    <property type="match status" value="2"/>
</dbReference>
<proteinExistence type="predicted"/>
<name>A0A3B0UZR9_9ZZZZ</name>
<feature type="compositionally biased region" description="Pro residues" evidence="6">
    <location>
        <begin position="388"/>
        <end position="397"/>
    </location>
</feature>
<dbReference type="InterPro" id="IPR017441">
    <property type="entry name" value="Protein_kinase_ATP_BS"/>
</dbReference>
<evidence type="ECO:0000256" key="5">
    <source>
        <dbReference type="ARBA" id="ARBA00022840"/>
    </source>
</evidence>
<dbReference type="InterPro" id="IPR011990">
    <property type="entry name" value="TPR-like_helical_dom_sf"/>
</dbReference>
<dbReference type="Gene3D" id="1.25.40.10">
    <property type="entry name" value="Tetratricopeptide repeat domain"/>
    <property type="match status" value="3"/>
</dbReference>
<evidence type="ECO:0000256" key="3">
    <source>
        <dbReference type="ARBA" id="ARBA00022741"/>
    </source>
</evidence>
<keyword evidence="7" id="KW-0472">Membrane</keyword>
<dbReference type="EMBL" id="UOEU01000143">
    <property type="protein sequence ID" value="VAW31037.1"/>
    <property type="molecule type" value="Genomic_DNA"/>
</dbReference>
<evidence type="ECO:0000259" key="8">
    <source>
        <dbReference type="PROSITE" id="PS50011"/>
    </source>
</evidence>
<dbReference type="Gene3D" id="1.10.510.10">
    <property type="entry name" value="Transferase(Phosphotransferase) domain 1"/>
    <property type="match status" value="1"/>
</dbReference>
<keyword evidence="1 9" id="KW-0723">Serine/threonine-protein kinase</keyword>
<dbReference type="InterPro" id="IPR008271">
    <property type="entry name" value="Ser/Thr_kinase_AS"/>
</dbReference>
<dbReference type="PROSITE" id="PS50011">
    <property type="entry name" value="PROTEIN_KINASE_DOM"/>
    <property type="match status" value="1"/>
</dbReference>
<dbReference type="FunFam" id="1.10.510.10:FF:000021">
    <property type="entry name" value="Serine/threonine protein kinase"/>
    <property type="match status" value="1"/>
</dbReference>
<protein>
    <submittedName>
        <fullName evidence="9">Serine/threonine protein kinase PrkC, regulator of stationary phase</fullName>
    </submittedName>
</protein>
<dbReference type="Gene3D" id="3.30.200.20">
    <property type="entry name" value="Phosphorylase Kinase, domain 1"/>
    <property type="match status" value="1"/>
</dbReference>
<keyword evidence="5" id="KW-0067">ATP-binding</keyword>
<accession>A0A3B0UZR9</accession>
<evidence type="ECO:0000256" key="2">
    <source>
        <dbReference type="ARBA" id="ARBA00022679"/>
    </source>
</evidence>
<dbReference type="CDD" id="cd14014">
    <property type="entry name" value="STKc_PknB_like"/>
    <property type="match status" value="1"/>
</dbReference>
<dbReference type="GO" id="GO:0005524">
    <property type="term" value="F:ATP binding"/>
    <property type="evidence" value="ECO:0007669"/>
    <property type="project" value="UniProtKB-KW"/>
</dbReference>
<dbReference type="PANTHER" id="PTHR43289:SF6">
    <property type="entry name" value="SERINE_THREONINE-PROTEIN KINASE NEKL-3"/>
    <property type="match status" value="1"/>
</dbReference>
<sequence length="722" mass="80148">MEDLTGKQLGVYQIVAPLGEGGMAAVYKAFQPRMDRYVALKILPRYYASDPEFVARFKQEARVIAKLEHPHILPVYDYGEEDGYTFMAMRMVDSGTLTEWILENQPLSIEQIRRIITQVGDALDYAHSNEIVHRDVKPSNILVDKRGNCLLTDFGLAKLVEASVKLTKTGGILGTPAYMSPEQGMGQGIDYRTDMYSLGVILYEMVTGRPPYQAETPMAIVIKHIQAPLPPPHKYNPDIPEALEGVILKSLAKNPEDRYATTGDFVTALQSATEPATIAHVTAPRLQETAVVEEDVLLTPVEPATVAAVADLPVSVAEETAVSPTQSKKSKRNKIIAIVGGFVILALLAIVLLNVLDEGDDGPNEIDTAALDNNPPGRLPENGRPQIDSPPLPPLGERPPTGADADTQELMDNAAEAYERNDYQGALRLYSDAIDNEPEVAVAHCERGYINRELFMWDRAAADFDRCKNLAADQELDDLYSEAVGMEALSFFDMLAETDASIDELFLPLDEAIEESAAPNWLPCERGERLFGYGFYDEAIDDFEACEENADGAYWQARSQIVIAQIEGDWAYEDEEYETAVDFYTQLTYLEADAAYPHCLLGYAYLGLSDYGLALDSFNRCNNLAGEVDPDSRQWAMEGETAVQIEQAFDEDDFEAALRGYNRAIDLAPDNVWYFCERGTVLLELGNEPAARDDFQTCFDLSWDFPDLHDEAESLLQELNND</sequence>
<evidence type="ECO:0000313" key="9">
    <source>
        <dbReference type="EMBL" id="VAW31037.1"/>
    </source>
</evidence>
<dbReference type="GO" id="GO:0004674">
    <property type="term" value="F:protein serine/threonine kinase activity"/>
    <property type="evidence" value="ECO:0007669"/>
    <property type="project" value="UniProtKB-KW"/>
</dbReference>
<dbReference type="PROSITE" id="PS00108">
    <property type="entry name" value="PROTEIN_KINASE_ST"/>
    <property type="match status" value="1"/>
</dbReference>
<evidence type="ECO:0000256" key="1">
    <source>
        <dbReference type="ARBA" id="ARBA00022527"/>
    </source>
</evidence>
<organism evidence="9">
    <name type="scientific">hydrothermal vent metagenome</name>
    <dbReference type="NCBI Taxonomy" id="652676"/>
    <lineage>
        <taxon>unclassified sequences</taxon>
        <taxon>metagenomes</taxon>
        <taxon>ecological metagenomes</taxon>
    </lineage>
</organism>
<dbReference type="InterPro" id="IPR000719">
    <property type="entry name" value="Prot_kinase_dom"/>
</dbReference>
<dbReference type="InterPro" id="IPR011009">
    <property type="entry name" value="Kinase-like_dom_sf"/>
</dbReference>
<dbReference type="SMART" id="SM00220">
    <property type="entry name" value="S_TKc"/>
    <property type="match status" value="1"/>
</dbReference>